<proteinExistence type="predicted"/>
<dbReference type="PANTHER" id="PTHR42110:SF1">
    <property type="entry name" value="L-ASPARAGINASE, PUTATIVE (AFU_ORTHOLOGUE AFUA_3G11890)-RELATED"/>
    <property type="match status" value="1"/>
</dbReference>
<name>A0A3Q8X604_9BACL</name>
<dbReference type="KEGG" id="palb:EJC50_10390"/>
<dbReference type="Pfam" id="PF06089">
    <property type="entry name" value="Asparaginase_II"/>
    <property type="match status" value="1"/>
</dbReference>
<keyword evidence="2" id="KW-1185">Reference proteome</keyword>
<gene>
    <name evidence="1" type="ORF">EJC50_10390</name>
</gene>
<dbReference type="RefSeq" id="WP_126015170.1">
    <property type="nucleotide sequence ID" value="NZ_CP034437.1"/>
</dbReference>
<dbReference type="EMBL" id="CP034437">
    <property type="protein sequence ID" value="AZN40018.1"/>
    <property type="molecule type" value="Genomic_DNA"/>
</dbReference>
<dbReference type="OrthoDB" id="9770793at2"/>
<accession>A0A3Q8X604</accession>
<dbReference type="InterPro" id="IPR010349">
    <property type="entry name" value="Asparaginase_II"/>
</dbReference>
<evidence type="ECO:0000313" key="2">
    <source>
        <dbReference type="Proteomes" id="UP000272528"/>
    </source>
</evidence>
<dbReference type="AlphaFoldDB" id="A0A3Q8X604"/>
<protein>
    <submittedName>
        <fullName evidence="1">Asparaginase</fullName>
    </submittedName>
</protein>
<reference evidence="2" key="1">
    <citation type="submission" date="2018-12" db="EMBL/GenBank/DDBJ databases">
        <title>Genome sequence of Peanibacillus sp.</title>
        <authorList>
            <person name="Subramani G."/>
            <person name="Srinivasan S."/>
            <person name="Kim M.K."/>
        </authorList>
    </citation>
    <scope>NUCLEOTIDE SEQUENCE [LARGE SCALE GENOMIC DNA]</scope>
    <source>
        <strain evidence="2">18JY67-1</strain>
    </source>
</reference>
<organism evidence="1 2">
    <name type="scientific">Paenibacillus albus</name>
    <dbReference type="NCBI Taxonomy" id="2495582"/>
    <lineage>
        <taxon>Bacteria</taxon>
        <taxon>Bacillati</taxon>
        <taxon>Bacillota</taxon>
        <taxon>Bacilli</taxon>
        <taxon>Bacillales</taxon>
        <taxon>Paenibacillaceae</taxon>
        <taxon>Paenibacillus</taxon>
    </lineage>
</organism>
<dbReference type="PANTHER" id="PTHR42110">
    <property type="entry name" value="L-ASPARAGINASE, PUTATIVE (AFU_ORTHOLOGUE AFUA_3G11890)-RELATED"/>
    <property type="match status" value="1"/>
</dbReference>
<sequence length="375" mass="39018">MTKANINTDKYPAANEVLGVPLVLTTRGDFVENVHSGHAAVVTADGRLVAHAGDANVRNFLRSTAKPIQALPSVMGGVIETYELGDDAIALMCASHQGTPAHIAVLEQMLAQTGVLEEQLVFAAALPANAKARDAVLASGGSPRKLYHVCAGKHIGMLALCKLRGWPMETYTQPEHPLQQELLRIVAAIADVQPAAVETAIDGCGLPVFALPLWRLALIYARFAAWGSDEAAAAQPAASGEAASGSAAEVGLAAIGAAAKRIAAAMASHPALVEGPDRLASVMLDCGDGNVVAKSGAQGVFVFALRRERLAVAIKLADGGESAWPEAVCAMLEQLQLEGGAELTRCIRSHISPELRNDAGQLVGCREACVTLELH</sequence>
<evidence type="ECO:0000313" key="1">
    <source>
        <dbReference type="EMBL" id="AZN40018.1"/>
    </source>
</evidence>
<dbReference type="Proteomes" id="UP000272528">
    <property type="component" value="Chromosome"/>
</dbReference>